<dbReference type="EMBL" id="VSSQ01002768">
    <property type="protein sequence ID" value="MPM17284.1"/>
    <property type="molecule type" value="Genomic_DNA"/>
</dbReference>
<evidence type="ECO:0000313" key="2">
    <source>
        <dbReference type="EMBL" id="MPM17284.1"/>
    </source>
</evidence>
<sequence length="67" mass="8063">MEMEQLSVLTPYDRKQKEAMSIHIVYIFLFRNGIYSHTFSLLHTEKETLRYGEGCNEKERMRYSNKA</sequence>
<organism evidence="2">
    <name type="scientific">bioreactor metagenome</name>
    <dbReference type="NCBI Taxonomy" id="1076179"/>
    <lineage>
        <taxon>unclassified sequences</taxon>
        <taxon>metagenomes</taxon>
        <taxon>ecological metagenomes</taxon>
    </lineage>
</organism>
<keyword evidence="1" id="KW-1133">Transmembrane helix</keyword>
<keyword evidence="1" id="KW-0472">Membrane</keyword>
<evidence type="ECO:0000256" key="1">
    <source>
        <dbReference type="SAM" id="Phobius"/>
    </source>
</evidence>
<comment type="caution">
    <text evidence="2">The sequence shown here is derived from an EMBL/GenBank/DDBJ whole genome shotgun (WGS) entry which is preliminary data.</text>
</comment>
<keyword evidence="1" id="KW-0812">Transmembrane</keyword>
<accession>A0A644XT27</accession>
<reference evidence="2" key="1">
    <citation type="submission" date="2019-08" db="EMBL/GenBank/DDBJ databases">
        <authorList>
            <person name="Kucharzyk K."/>
            <person name="Murdoch R.W."/>
            <person name="Higgins S."/>
            <person name="Loffler F."/>
        </authorList>
    </citation>
    <scope>NUCLEOTIDE SEQUENCE</scope>
</reference>
<proteinExistence type="predicted"/>
<name>A0A644XT27_9ZZZZ</name>
<gene>
    <name evidence="2" type="ORF">SDC9_63672</name>
</gene>
<feature type="transmembrane region" description="Helical" evidence="1">
    <location>
        <begin position="20"/>
        <end position="42"/>
    </location>
</feature>
<dbReference type="AlphaFoldDB" id="A0A644XT27"/>
<protein>
    <submittedName>
        <fullName evidence="2">Uncharacterized protein</fullName>
    </submittedName>
</protein>